<evidence type="ECO:0000313" key="2">
    <source>
        <dbReference type="Proteomes" id="UP001152888"/>
    </source>
</evidence>
<proteinExistence type="predicted"/>
<gene>
    <name evidence="1" type="ORF">ACAOBT_LOCUS37806</name>
</gene>
<keyword evidence="2" id="KW-1185">Reference proteome</keyword>
<dbReference type="AlphaFoldDB" id="A0A9P0QHI8"/>
<accession>A0A9P0QHI8</accession>
<reference evidence="1" key="1">
    <citation type="submission" date="2022-03" db="EMBL/GenBank/DDBJ databases">
        <authorList>
            <person name="Sayadi A."/>
        </authorList>
    </citation>
    <scope>NUCLEOTIDE SEQUENCE</scope>
</reference>
<name>A0A9P0QHI8_ACAOB</name>
<protein>
    <submittedName>
        <fullName evidence="1">Uncharacterized protein</fullName>
    </submittedName>
</protein>
<dbReference type="Proteomes" id="UP001152888">
    <property type="component" value="Unassembled WGS sequence"/>
</dbReference>
<sequence length="127" mass="13750">MKCSCGSLASAAAEEWLSTRRGPRDIREKLKDCPCGKQSRVCWCFAMAMRTTLHSELSQGDEGRQQANCPISGLVRPYSELPPHRVTGLPDIAVRAGQGDIGTGPGPALLLAKKKNDKLLSDMVKVQ</sequence>
<evidence type="ECO:0000313" key="1">
    <source>
        <dbReference type="EMBL" id="CAH2020367.1"/>
    </source>
</evidence>
<comment type="caution">
    <text evidence="1">The sequence shown here is derived from an EMBL/GenBank/DDBJ whole genome shotgun (WGS) entry which is preliminary data.</text>
</comment>
<organism evidence="1 2">
    <name type="scientific">Acanthoscelides obtectus</name>
    <name type="common">Bean weevil</name>
    <name type="synonym">Bruchus obtectus</name>
    <dbReference type="NCBI Taxonomy" id="200917"/>
    <lineage>
        <taxon>Eukaryota</taxon>
        <taxon>Metazoa</taxon>
        <taxon>Ecdysozoa</taxon>
        <taxon>Arthropoda</taxon>
        <taxon>Hexapoda</taxon>
        <taxon>Insecta</taxon>
        <taxon>Pterygota</taxon>
        <taxon>Neoptera</taxon>
        <taxon>Endopterygota</taxon>
        <taxon>Coleoptera</taxon>
        <taxon>Polyphaga</taxon>
        <taxon>Cucujiformia</taxon>
        <taxon>Chrysomeloidea</taxon>
        <taxon>Chrysomelidae</taxon>
        <taxon>Bruchinae</taxon>
        <taxon>Bruchini</taxon>
        <taxon>Acanthoscelides</taxon>
    </lineage>
</organism>
<dbReference type="EMBL" id="CAKOFQ010010998">
    <property type="protein sequence ID" value="CAH2020367.1"/>
    <property type="molecule type" value="Genomic_DNA"/>
</dbReference>